<evidence type="ECO:0000256" key="7">
    <source>
        <dbReference type="SAM" id="MobiDB-lite"/>
    </source>
</evidence>
<dbReference type="EMBL" id="JALLPJ020000268">
    <property type="protein sequence ID" value="KAL3797028.1"/>
    <property type="molecule type" value="Genomic_DNA"/>
</dbReference>
<evidence type="ECO:0000256" key="4">
    <source>
        <dbReference type="ARBA" id="ARBA00023034"/>
    </source>
</evidence>
<sequence length="771" mass="84350">MSRWLRNVNALLENLDNQVEETVDERFNQDDDGPDVNLEEKDGGLDDILAKRGLLDDEKDEGGAAVDLDAADGGEMGGLEEQESGVTEEVVDFDAHTQSGLLGEEIGAGLSPGSKLMKPSKVKEQVGKRNESIGDDEAAATGQTANVENSGISEEQPDESSSTAPEQIKPAPVSSNAPEAPPSAALPAPTPTSANTTSSISISSSALAAKDKELRKYRRNILNLNSALETAESEIEAQRAELDRAASRMERDRSRFKQEKEAAETTHKAEVAALIASHEEALANYKEQQELKMKEMEGRILRAEQARAREGGERDAELAEALERERTSIENVATLTEEKNTLSERVTSLSSEITRLEARLEHASSQFDLASERERNAEEQLDKALSLHARQLGVRQKRESELEQTVADLGAALVVAKNKLEKGIVDAAGAGGEQEEEEGLKERFADAQDEIETLSAQLTLERQRCQTLHSELQDLSKEQADELSVAHARQRQYERNISDLTTTVAKLQSSLKRSNVGSEDDASGDESSANNTYGRDYQYSGDEKKETDHLRKQIASLSEKIFEQQSKLDRSSGEISTMKTRLQSTILRAETAETSLEIANQRLIMMEMPGDGGYAVSGISSADEESGFATTRRKKGGNKSRVPMGSDASRRNLQRSKVESIRSALGLHPGRIPSGGCQETAAVILDTCDTIAIDLGSHFRQYPLSRLAFMLYMVILHSWAFFLLVYHAHAQGTGGLDHYSPESMMMSYRHAEQVPKAIQAVGLDQVPQSPP</sequence>
<evidence type="ECO:0000313" key="9">
    <source>
        <dbReference type="EMBL" id="KAL3797028.1"/>
    </source>
</evidence>
<keyword evidence="2 8" id="KW-0812">Transmembrane</keyword>
<dbReference type="PANTHER" id="PTHR13815">
    <property type="entry name" value="GOLGIN-84"/>
    <property type="match status" value="1"/>
</dbReference>
<evidence type="ECO:0000313" key="10">
    <source>
        <dbReference type="Proteomes" id="UP001530400"/>
    </source>
</evidence>
<comment type="subcellular location">
    <subcellularLocation>
        <location evidence="1">Golgi apparatus membrane</location>
        <topology evidence="1">Single-pass membrane protein</topology>
    </subcellularLocation>
</comment>
<keyword evidence="5" id="KW-0175">Coiled coil</keyword>
<dbReference type="Proteomes" id="UP001530400">
    <property type="component" value="Unassembled WGS sequence"/>
</dbReference>
<dbReference type="GO" id="GO:0000139">
    <property type="term" value="C:Golgi membrane"/>
    <property type="evidence" value="ECO:0007669"/>
    <property type="project" value="UniProtKB-SubCell"/>
</dbReference>
<gene>
    <name evidence="9" type="ORF">ACHAWO_006664</name>
</gene>
<feature type="region of interest" description="Disordered" evidence="7">
    <location>
        <begin position="25"/>
        <end position="44"/>
    </location>
</feature>
<accession>A0ABD3Q9R3</accession>
<organism evidence="9 10">
    <name type="scientific">Cyclotella atomus</name>
    <dbReference type="NCBI Taxonomy" id="382360"/>
    <lineage>
        <taxon>Eukaryota</taxon>
        <taxon>Sar</taxon>
        <taxon>Stramenopiles</taxon>
        <taxon>Ochrophyta</taxon>
        <taxon>Bacillariophyta</taxon>
        <taxon>Coscinodiscophyceae</taxon>
        <taxon>Thalassiosirophycidae</taxon>
        <taxon>Stephanodiscales</taxon>
        <taxon>Stephanodiscaceae</taxon>
        <taxon>Cyclotella</taxon>
    </lineage>
</organism>
<evidence type="ECO:0000256" key="2">
    <source>
        <dbReference type="ARBA" id="ARBA00022692"/>
    </source>
</evidence>
<evidence type="ECO:0000256" key="8">
    <source>
        <dbReference type="SAM" id="Phobius"/>
    </source>
</evidence>
<evidence type="ECO:0000256" key="1">
    <source>
        <dbReference type="ARBA" id="ARBA00004194"/>
    </source>
</evidence>
<feature type="compositionally biased region" description="Low complexity" evidence="7">
    <location>
        <begin position="63"/>
        <end position="73"/>
    </location>
</feature>
<feature type="compositionally biased region" description="Basic and acidic residues" evidence="7">
    <location>
        <begin position="121"/>
        <end position="132"/>
    </location>
</feature>
<evidence type="ECO:0000256" key="5">
    <source>
        <dbReference type="ARBA" id="ARBA00023054"/>
    </source>
</evidence>
<feature type="transmembrane region" description="Helical" evidence="8">
    <location>
        <begin position="707"/>
        <end position="726"/>
    </location>
</feature>
<feature type="compositionally biased region" description="Low complexity" evidence="7">
    <location>
        <begin position="170"/>
        <end position="208"/>
    </location>
</feature>
<dbReference type="AlphaFoldDB" id="A0ABD3Q9R3"/>
<comment type="caution">
    <text evidence="9">The sequence shown here is derived from an EMBL/GenBank/DDBJ whole genome shotgun (WGS) entry which is preliminary data.</text>
</comment>
<feature type="compositionally biased region" description="Polar residues" evidence="7">
    <location>
        <begin position="141"/>
        <end position="165"/>
    </location>
</feature>
<proteinExistence type="predicted"/>
<reference evidence="9 10" key="1">
    <citation type="submission" date="2024-10" db="EMBL/GenBank/DDBJ databases">
        <title>Updated reference genomes for cyclostephanoid diatoms.</title>
        <authorList>
            <person name="Roberts W.R."/>
            <person name="Alverson A.J."/>
        </authorList>
    </citation>
    <scope>NUCLEOTIDE SEQUENCE [LARGE SCALE GENOMIC DNA]</scope>
    <source>
        <strain evidence="9 10">AJA010-31</strain>
    </source>
</reference>
<dbReference type="InterPro" id="IPR019177">
    <property type="entry name" value="Golgin_subfamily_A_member_5"/>
</dbReference>
<evidence type="ECO:0008006" key="11">
    <source>
        <dbReference type="Google" id="ProtNLM"/>
    </source>
</evidence>
<protein>
    <recommendedName>
        <fullName evidence="11">Golgin-84</fullName>
    </recommendedName>
</protein>
<feature type="region of interest" description="Disordered" evidence="7">
    <location>
        <begin position="625"/>
        <end position="653"/>
    </location>
</feature>
<keyword evidence="4" id="KW-0333">Golgi apparatus</keyword>
<feature type="region of interest" description="Disordered" evidence="7">
    <location>
        <begin position="509"/>
        <end position="549"/>
    </location>
</feature>
<evidence type="ECO:0000256" key="6">
    <source>
        <dbReference type="ARBA" id="ARBA00023136"/>
    </source>
</evidence>
<dbReference type="PANTHER" id="PTHR13815:SF7">
    <property type="entry name" value="GOLGIN SUBFAMILY A MEMBER 5"/>
    <property type="match status" value="1"/>
</dbReference>
<feature type="region of interest" description="Disordered" evidence="7">
    <location>
        <begin position="53"/>
        <end position="87"/>
    </location>
</feature>
<evidence type="ECO:0000256" key="3">
    <source>
        <dbReference type="ARBA" id="ARBA00022989"/>
    </source>
</evidence>
<keyword evidence="3 8" id="KW-1133">Transmembrane helix</keyword>
<keyword evidence="6 8" id="KW-0472">Membrane</keyword>
<feature type="region of interest" description="Disordered" evidence="7">
    <location>
        <begin position="243"/>
        <end position="265"/>
    </location>
</feature>
<name>A0ABD3Q9R3_9STRA</name>
<keyword evidence="10" id="KW-1185">Reference proteome</keyword>
<feature type="region of interest" description="Disordered" evidence="7">
    <location>
        <begin position="104"/>
        <end position="209"/>
    </location>
</feature>